<protein>
    <submittedName>
        <fullName evidence="2">Uncharacterized protein</fullName>
    </submittedName>
</protein>
<keyword evidence="3" id="KW-1185">Reference proteome</keyword>
<dbReference type="Proteomes" id="UP000449846">
    <property type="component" value="Unassembled WGS sequence"/>
</dbReference>
<feature type="compositionally biased region" description="Basic and acidic residues" evidence="1">
    <location>
        <begin position="1"/>
        <end position="19"/>
    </location>
</feature>
<name>A0A844HHT1_9RHOB</name>
<evidence type="ECO:0000313" key="3">
    <source>
        <dbReference type="Proteomes" id="UP000449846"/>
    </source>
</evidence>
<dbReference type="AlphaFoldDB" id="A0A844HHT1"/>
<dbReference type="OrthoDB" id="7772402at2"/>
<sequence length="245" mass="27063">MSHQPPFDEHRDDLDRSQTEADVTSQTRFGPRPVPEGHRPHEDRADYRPIPPHGDVSPDGRRAYPRPSPLAKWIVWGGTGLAAAALTAGTVIAARHLLGTSGRNHPRREPYRPEDAPQPRMHLSTPPESPREPEPLGPRPQRRSLMEEIESNTATLTNSVDNVMRTVTSAVTGFRGVAAQTSAIVKEFGEAADLVRDIIDRRAPADPQAAKRPFHAAPRDPDTGEDPQDDEYAGPADHDPRMHRL</sequence>
<evidence type="ECO:0000256" key="1">
    <source>
        <dbReference type="SAM" id="MobiDB-lite"/>
    </source>
</evidence>
<feature type="compositionally biased region" description="Basic and acidic residues" evidence="1">
    <location>
        <begin position="107"/>
        <end position="117"/>
    </location>
</feature>
<proteinExistence type="predicted"/>
<feature type="compositionally biased region" description="Acidic residues" evidence="1">
    <location>
        <begin position="223"/>
        <end position="232"/>
    </location>
</feature>
<comment type="caution">
    <text evidence="2">The sequence shown here is derived from an EMBL/GenBank/DDBJ whole genome shotgun (WGS) entry which is preliminary data.</text>
</comment>
<feature type="region of interest" description="Disordered" evidence="1">
    <location>
        <begin position="99"/>
        <end position="140"/>
    </location>
</feature>
<evidence type="ECO:0000313" key="2">
    <source>
        <dbReference type="EMBL" id="MTH59633.1"/>
    </source>
</evidence>
<reference evidence="2 3" key="1">
    <citation type="submission" date="2019-11" db="EMBL/GenBank/DDBJ databases">
        <authorList>
            <person name="Dong K."/>
        </authorList>
    </citation>
    <scope>NUCLEOTIDE SEQUENCE [LARGE SCALE GENOMIC DNA]</scope>
    <source>
        <strain evidence="2 3">NBRC 112902</strain>
    </source>
</reference>
<accession>A0A844HHT1</accession>
<dbReference type="EMBL" id="WMIG01000004">
    <property type="protein sequence ID" value="MTH59633.1"/>
    <property type="molecule type" value="Genomic_DNA"/>
</dbReference>
<feature type="compositionally biased region" description="Basic and acidic residues" evidence="1">
    <location>
        <begin position="35"/>
        <end position="47"/>
    </location>
</feature>
<gene>
    <name evidence="2" type="ORF">GL300_10435</name>
</gene>
<dbReference type="RefSeq" id="WP_155039575.1">
    <property type="nucleotide sequence ID" value="NZ_JBHGCD010000010.1"/>
</dbReference>
<feature type="region of interest" description="Disordered" evidence="1">
    <location>
        <begin position="1"/>
        <end position="65"/>
    </location>
</feature>
<feature type="compositionally biased region" description="Basic and acidic residues" evidence="1">
    <location>
        <begin position="236"/>
        <end position="245"/>
    </location>
</feature>
<feature type="region of interest" description="Disordered" evidence="1">
    <location>
        <begin position="200"/>
        <end position="245"/>
    </location>
</feature>
<organism evidence="2 3">
    <name type="scientific">Paracoccus litorisediminis</name>
    <dbReference type="NCBI Taxonomy" id="2006130"/>
    <lineage>
        <taxon>Bacteria</taxon>
        <taxon>Pseudomonadati</taxon>
        <taxon>Pseudomonadota</taxon>
        <taxon>Alphaproteobacteria</taxon>
        <taxon>Rhodobacterales</taxon>
        <taxon>Paracoccaceae</taxon>
        <taxon>Paracoccus</taxon>
    </lineage>
</organism>